<sequence>MIHQKHNIFPVKFNHNGTSFETKVLKHNYRRETLYKIALPSAISDVQQSWLALNKNGEWSQIMGSATPVLVQQLINVISAQEQIQSIYQENPGDRNLKSA</sequence>
<proteinExistence type="predicted"/>
<keyword evidence="2" id="KW-1185">Reference proteome</keyword>
<reference evidence="1 2" key="1">
    <citation type="submission" date="2020-05" db="EMBL/GenBank/DDBJ databases">
        <title>Mucilaginibacter mali sp. nov.</title>
        <authorList>
            <person name="Kim H.S."/>
            <person name="Lee K.C."/>
            <person name="Suh M.K."/>
            <person name="Kim J.-S."/>
            <person name="Han K.-I."/>
            <person name="Eom M.K."/>
            <person name="Shin Y.K."/>
            <person name="Lee J.-S."/>
        </authorList>
    </citation>
    <scope>NUCLEOTIDE SEQUENCE [LARGE SCALE GENOMIC DNA]</scope>
    <source>
        <strain evidence="1 2">G2-14</strain>
    </source>
</reference>
<gene>
    <name evidence="1" type="ORF">HQ865_03545</name>
</gene>
<dbReference type="KEGG" id="mmab:HQ865_03545"/>
<protein>
    <submittedName>
        <fullName evidence="1">Uncharacterized protein</fullName>
    </submittedName>
</protein>
<organism evidence="1 2">
    <name type="scientific">Mucilaginibacter mali</name>
    <dbReference type="NCBI Taxonomy" id="2740462"/>
    <lineage>
        <taxon>Bacteria</taxon>
        <taxon>Pseudomonadati</taxon>
        <taxon>Bacteroidota</taxon>
        <taxon>Sphingobacteriia</taxon>
        <taxon>Sphingobacteriales</taxon>
        <taxon>Sphingobacteriaceae</taxon>
        <taxon>Mucilaginibacter</taxon>
    </lineage>
</organism>
<accession>A0A7D4PZH7</accession>
<evidence type="ECO:0000313" key="2">
    <source>
        <dbReference type="Proteomes" id="UP000505355"/>
    </source>
</evidence>
<evidence type="ECO:0000313" key="1">
    <source>
        <dbReference type="EMBL" id="QKJ28866.1"/>
    </source>
</evidence>
<dbReference type="RefSeq" id="WP_173413564.1">
    <property type="nucleotide sequence ID" value="NZ_CP054139.1"/>
</dbReference>
<dbReference type="Proteomes" id="UP000505355">
    <property type="component" value="Chromosome"/>
</dbReference>
<dbReference type="EMBL" id="CP054139">
    <property type="protein sequence ID" value="QKJ28866.1"/>
    <property type="molecule type" value="Genomic_DNA"/>
</dbReference>
<dbReference type="AlphaFoldDB" id="A0A7D4PZH7"/>
<name>A0A7D4PZH7_9SPHI</name>